<evidence type="ECO:0000259" key="3">
    <source>
        <dbReference type="PROSITE" id="PS51668"/>
    </source>
</evidence>
<reference evidence="4 5" key="1">
    <citation type="submission" date="2014-12" db="EMBL/GenBank/DDBJ databases">
        <title>Genome sequencing of Alteromonas marina AD001.</title>
        <authorList>
            <person name="Adrian T.G.S."/>
            <person name="Chan K.G."/>
        </authorList>
    </citation>
    <scope>NUCLEOTIDE SEQUENCE [LARGE SCALE GENOMIC DNA]</scope>
    <source>
        <strain evidence="4 5">AD001</strain>
    </source>
</reference>
<dbReference type="InterPro" id="IPR040372">
    <property type="entry name" value="YaeB-like"/>
</dbReference>
<dbReference type="OrthoDB" id="9804309at2"/>
<organism evidence="4 5">
    <name type="scientific">Alteromonas marina</name>
    <dbReference type="NCBI Taxonomy" id="203795"/>
    <lineage>
        <taxon>Bacteria</taxon>
        <taxon>Pseudomonadati</taxon>
        <taxon>Pseudomonadota</taxon>
        <taxon>Gammaproteobacteria</taxon>
        <taxon>Alteromonadales</taxon>
        <taxon>Alteromonadaceae</taxon>
        <taxon>Alteromonas/Salinimonas group</taxon>
        <taxon>Alteromonas</taxon>
    </lineage>
</organism>
<dbReference type="GO" id="GO:0032259">
    <property type="term" value="P:methylation"/>
    <property type="evidence" value="ECO:0007669"/>
    <property type="project" value="UniProtKB-KW"/>
</dbReference>
<dbReference type="InterPro" id="IPR023370">
    <property type="entry name" value="TrmO-like_N"/>
</dbReference>
<dbReference type="CDD" id="cd09281">
    <property type="entry name" value="UPF0066"/>
    <property type="match status" value="1"/>
</dbReference>
<feature type="domain" description="TsaA-like" evidence="3">
    <location>
        <begin position="9"/>
        <end position="149"/>
    </location>
</feature>
<comment type="caution">
    <text evidence="4">The sequence shown here is derived from an EMBL/GenBank/DDBJ whole genome shotgun (WGS) entry which is preliminary data.</text>
</comment>
<dbReference type="InterPro" id="IPR036413">
    <property type="entry name" value="YaeB-like_sf"/>
</dbReference>
<dbReference type="InterPro" id="IPR041369">
    <property type="entry name" value="TrmO_C"/>
</dbReference>
<protein>
    <submittedName>
        <fullName evidence="4">tRNA (Adenine(37)-N6)-methyltransferase</fullName>
    </submittedName>
</protein>
<keyword evidence="1" id="KW-0949">S-adenosyl-L-methionine</keyword>
<evidence type="ECO:0000313" key="5">
    <source>
        <dbReference type="Proteomes" id="UP000031197"/>
    </source>
</evidence>
<dbReference type="AlphaFoldDB" id="A0A0B3YNT2"/>
<dbReference type="PROSITE" id="PS51668">
    <property type="entry name" value="TSAA_2"/>
    <property type="match status" value="1"/>
</dbReference>
<dbReference type="Gene3D" id="3.30.2310.10">
    <property type="entry name" value="YaeB-like"/>
    <property type="match status" value="1"/>
</dbReference>
<dbReference type="Pfam" id="PF18389">
    <property type="entry name" value="TrmO_C"/>
    <property type="match status" value="1"/>
</dbReference>
<evidence type="ECO:0000313" key="4">
    <source>
        <dbReference type="EMBL" id="KHT56400.1"/>
    </source>
</evidence>
<dbReference type="PANTHER" id="PTHR12818:SF0">
    <property type="entry name" value="TRNA (ADENINE(37)-N6)-METHYLTRANSFERASE"/>
    <property type="match status" value="1"/>
</dbReference>
<keyword evidence="5" id="KW-1185">Reference proteome</keyword>
<dbReference type="PANTHER" id="PTHR12818">
    <property type="entry name" value="TRNA (ADENINE(37)-N6)-METHYLTRANSFERASE"/>
    <property type="match status" value="1"/>
</dbReference>
<sequence length="239" mass="26380">MNTHNSFSLEAIATVATPFKQKFAIPRQPNLANAQGVITFKEGFNDINMLKGIENYSHLWLLFIFHQNIERGWKNTVKAPRLGGNATMGVLASRSTHRPNGIGMSVVKNKGVVSSNGQTQLVVEGVDLVDGTPLVDIKPYIAYADSVPNANDNLDDINPIPNRDVLFADTIQPILAEIEKKHPDFSALVTSVLSQDPRPAYKQQLENDEKTYRVTLYDIDVGFKVKDAAVKVTELVHLG</sequence>
<dbReference type="InterPro" id="IPR036414">
    <property type="entry name" value="YaeB_N_sf"/>
</dbReference>
<keyword evidence="4" id="KW-0808">Transferase</keyword>
<dbReference type="RefSeq" id="WP_039216899.1">
    <property type="nucleotide sequence ID" value="NZ_JWLW01000005.1"/>
</dbReference>
<comment type="similarity">
    <text evidence="2">Belongs to the tRNA methyltransferase O family.</text>
</comment>
<dbReference type="GO" id="GO:0089715">
    <property type="term" value="F:tRNA (L-threonylcarbamoyladenosine(37)-C2) methyltransferase activity"/>
    <property type="evidence" value="ECO:0007669"/>
    <property type="project" value="TreeGrafter"/>
</dbReference>
<evidence type="ECO:0000256" key="1">
    <source>
        <dbReference type="ARBA" id="ARBA00022691"/>
    </source>
</evidence>
<proteinExistence type="inferred from homology"/>
<dbReference type="EMBL" id="JWLW01000005">
    <property type="protein sequence ID" value="KHT56400.1"/>
    <property type="molecule type" value="Genomic_DNA"/>
</dbReference>
<dbReference type="NCBIfam" id="TIGR00104">
    <property type="entry name" value="tRNA_TsaA"/>
    <property type="match status" value="1"/>
</dbReference>
<evidence type="ECO:0000256" key="2">
    <source>
        <dbReference type="ARBA" id="ARBA00033753"/>
    </source>
</evidence>
<dbReference type="Gene3D" id="2.40.30.70">
    <property type="entry name" value="YaeB-like"/>
    <property type="match status" value="1"/>
</dbReference>
<dbReference type="Pfam" id="PF01980">
    <property type="entry name" value="TrmO_N"/>
    <property type="match status" value="1"/>
</dbReference>
<dbReference type="SUPFAM" id="SSF118196">
    <property type="entry name" value="YaeB-like"/>
    <property type="match status" value="1"/>
</dbReference>
<dbReference type="Proteomes" id="UP000031197">
    <property type="component" value="Unassembled WGS sequence"/>
</dbReference>
<name>A0A0B3YNT2_9ALTE</name>
<gene>
    <name evidence="4" type="ORF">RJ41_03285</name>
</gene>
<accession>A0A0B3YNT2</accession>
<keyword evidence="4" id="KW-0489">Methyltransferase</keyword>